<sequence length="138" mass="16273">MMVEASPNHPVPEDYLEIDFEMGIDPNLGSNFEILSAIADVDNTNMVLRDNPDFKSNDIEWWKLNDRHRRMRTLFKKVSENEGDTSDPELLSLSKQVVEETELRIQAFKNWVTEQGPAYIFSYKRFYEELRELMHEDA</sequence>
<dbReference type="AlphaFoldDB" id="A0A1G1VZN7"/>
<gene>
    <name evidence="1" type="ORF">A3A65_02755</name>
</gene>
<protein>
    <submittedName>
        <fullName evidence="1">Uncharacterized protein</fullName>
    </submittedName>
</protein>
<name>A0A1G1VZN7_9BACT</name>
<accession>A0A1G1VZN7</accession>
<dbReference type="EMBL" id="MHCL01000020">
    <property type="protein sequence ID" value="OGY20875.1"/>
    <property type="molecule type" value="Genomic_DNA"/>
</dbReference>
<organism evidence="1 2">
    <name type="scientific">Candidatus Chisholmbacteria bacterium RIFCSPLOWO2_01_FULL_49_14</name>
    <dbReference type="NCBI Taxonomy" id="1797593"/>
    <lineage>
        <taxon>Bacteria</taxon>
        <taxon>Candidatus Chisholmiibacteriota</taxon>
    </lineage>
</organism>
<proteinExistence type="predicted"/>
<comment type="caution">
    <text evidence="1">The sequence shown here is derived from an EMBL/GenBank/DDBJ whole genome shotgun (WGS) entry which is preliminary data.</text>
</comment>
<evidence type="ECO:0000313" key="1">
    <source>
        <dbReference type="EMBL" id="OGY20875.1"/>
    </source>
</evidence>
<reference evidence="1 2" key="1">
    <citation type="journal article" date="2016" name="Nat. Commun.">
        <title>Thousands of microbial genomes shed light on interconnected biogeochemical processes in an aquifer system.</title>
        <authorList>
            <person name="Anantharaman K."/>
            <person name="Brown C.T."/>
            <person name="Hug L.A."/>
            <person name="Sharon I."/>
            <person name="Castelle C.J."/>
            <person name="Probst A.J."/>
            <person name="Thomas B.C."/>
            <person name="Singh A."/>
            <person name="Wilkins M.J."/>
            <person name="Karaoz U."/>
            <person name="Brodie E.L."/>
            <person name="Williams K.H."/>
            <person name="Hubbard S.S."/>
            <person name="Banfield J.F."/>
        </authorList>
    </citation>
    <scope>NUCLEOTIDE SEQUENCE [LARGE SCALE GENOMIC DNA]</scope>
</reference>
<evidence type="ECO:0000313" key="2">
    <source>
        <dbReference type="Proteomes" id="UP000176723"/>
    </source>
</evidence>
<dbReference type="Proteomes" id="UP000176723">
    <property type="component" value="Unassembled WGS sequence"/>
</dbReference>
<dbReference type="STRING" id="1797593.A3A65_02755"/>